<reference evidence="1 2" key="1">
    <citation type="submission" date="2024-09" db="EMBL/GenBank/DDBJ databases">
        <title>Laminarin stimulates single cell rates of sulfate reduction while oxygen inhibits transcriptomic activity in coastal marine sediment.</title>
        <authorList>
            <person name="Lindsay M."/>
            <person name="Orcutt B."/>
            <person name="Emerson D."/>
            <person name="Stepanauskas R."/>
            <person name="D'Angelo T."/>
        </authorList>
    </citation>
    <scope>NUCLEOTIDE SEQUENCE [LARGE SCALE GENOMIC DNA]</scope>
    <source>
        <strain evidence="1">SAG AM-311-K15</strain>
    </source>
</reference>
<evidence type="ECO:0000313" key="2">
    <source>
        <dbReference type="Proteomes" id="UP001594351"/>
    </source>
</evidence>
<gene>
    <name evidence="1" type="ORF">ACFL27_11875</name>
</gene>
<keyword evidence="2" id="KW-1185">Reference proteome</keyword>
<dbReference type="EMBL" id="JBHPBY010000131">
    <property type="protein sequence ID" value="MFC1850883.1"/>
    <property type="molecule type" value="Genomic_DNA"/>
</dbReference>
<dbReference type="Proteomes" id="UP001594351">
    <property type="component" value="Unassembled WGS sequence"/>
</dbReference>
<proteinExistence type="predicted"/>
<name>A0ABV6YXH0_UNCC1</name>
<evidence type="ECO:0000313" key="1">
    <source>
        <dbReference type="EMBL" id="MFC1850883.1"/>
    </source>
</evidence>
<sequence length="120" mass="13823">MKHYIRHKAALFIKLGSDIYRKGDFFSMPSADLSAEILNSITNGCQQILAGSGFTRETPFTSLSISDLYDLMEMFHFHPILQQAQLGKDFIMDEIEFRHRVEHEDTVTVFNKLPRKKAAQ</sequence>
<comment type="caution">
    <text evidence="1">The sequence shown here is derived from an EMBL/GenBank/DDBJ whole genome shotgun (WGS) entry which is preliminary data.</text>
</comment>
<accession>A0ABV6YXH0</accession>
<organism evidence="1 2">
    <name type="scientific">candidate division CSSED10-310 bacterium</name>
    <dbReference type="NCBI Taxonomy" id="2855610"/>
    <lineage>
        <taxon>Bacteria</taxon>
        <taxon>Bacteria division CSSED10-310</taxon>
    </lineage>
</organism>
<protein>
    <submittedName>
        <fullName evidence="1">Uncharacterized protein</fullName>
    </submittedName>
</protein>